<organism evidence="1 2">
    <name type="scientific">Daphnia sinensis</name>
    <dbReference type="NCBI Taxonomy" id="1820382"/>
    <lineage>
        <taxon>Eukaryota</taxon>
        <taxon>Metazoa</taxon>
        <taxon>Ecdysozoa</taxon>
        <taxon>Arthropoda</taxon>
        <taxon>Crustacea</taxon>
        <taxon>Branchiopoda</taxon>
        <taxon>Diplostraca</taxon>
        <taxon>Cladocera</taxon>
        <taxon>Anomopoda</taxon>
        <taxon>Daphniidae</taxon>
        <taxon>Daphnia</taxon>
        <taxon>Daphnia similis group</taxon>
    </lineage>
</organism>
<evidence type="ECO:0000313" key="2">
    <source>
        <dbReference type="Proteomes" id="UP000820818"/>
    </source>
</evidence>
<proteinExistence type="predicted"/>
<name>A0AAD5KLL9_9CRUS</name>
<dbReference type="EMBL" id="WJBH02000007">
    <property type="protein sequence ID" value="KAI9555259.1"/>
    <property type="molecule type" value="Genomic_DNA"/>
</dbReference>
<keyword evidence="2" id="KW-1185">Reference proteome</keyword>
<accession>A0AAD5KLL9</accession>
<dbReference type="Proteomes" id="UP000820818">
    <property type="component" value="Linkage Group LG7"/>
</dbReference>
<evidence type="ECO:0000313" key="1">
    <source>
        <dbReference type="EMBL" id="KAI9555259.1"/>
    </source>
</evidence>
<gene>
    <name evidence="1" type="ORF">GHT06_017774</name>
</gene>
<sequence>MWLQMFILSSEDFFRSSLSLNSDTPSPSVVADWETRTAWPLLIIEMVDFKNSSHE</sequence>
<comment type="caution">
    <text evidence="1">The sequence shown here is derived from an EMBL/GenBank/DDBJ whole genome shotgun (WGS) entry which is preliminary data.</text>
</comment>
<dbReference type="AlphaFoldDB" id="A0AAD5KLL9"/>
<protein>
    <submittedName>
        <fullName evidence="1">Uncharacterized protein</fullName>
    </submittedName>
</protein>
<reference evidence="1 2" key="1">
    <citation type="submission" date="2022-05" db="EMBL/GenBank/DDBJ databases">
        <title>A multi-omics perspective on studying reproductive biology in Daphnia sinensis.</title>
        <authorList>
            <person name="Jia J."/>
        </authorList>
    </citation>
    <scope>NUCLEOTIDE SEQUENCE [LARGE SCALE GENOMIC DNA]</scope>
    <source>
        <strain evidence="1 2">WSL</strain>
    </source>
</reference>